<protein>
    <submittedName>
        <fullName evidence="1">Uncharacterized protein</fullName>
    </submittedName>
</protein>
<dbReference type="Gene3D" id="3.30.420.10">
    <property type="entry name" value="Ribonuclease H-like superfamily/Ribonuclease H"/>
    <property type="match status" value="1"/>
</dbReference>
<dbReference type="AlphaFoldDB" id="A0A0B1QA83"/>
<name>A0A0B1QA83_9HYPH</name>
<comment type="caution">
    <text evidence="1">The sequence shown here is derived from an EMBL/GenBank/DDBJ whole genome shotgun (WGS) entry which is preliminary data.</text>
</comment>
<dbReference type="GO" id="GO:0003676">
    <property type="term" value="F:nucleic acid binding"/>
    <property type="evidence" value="ECO:0007669"/>
    <property type="project" value="InterPro"/>
</dbReference>
<dbReference type="InterPro" id="IPR012337">
    <property type="entry name" value="RNaseH-like_sf"/>
</dbReference>
<evidence type="ECO:0000313" key="2">
    <source>
        <dbReference type="Proteomes" id="UP000030826"/>
    </source>
</evidence>
<dbReference type="InterPro" id="IPR036397">
    <property type="entry name" value="RNaseH_sf"/>
</dbReference>
<dbReference type="RefSeq" id="WP_039189877.1">
    <property type="nucleotide sequence ID" value="NZ_JRFJ01000001.1"/>
</dbReference>
<organism evidence="1 2">
    <name type="scientific">Aureimonas altamirensis</name>
    <dbReference type="NCBI Taxonomy" id="370622"/>
    <lineage>
        <taxon>Bacteria</taxon>
        <taxon>Pseudomonadati</taxon>
        <taxon>Pseudomonadota</taxon>
        <taxon>Alphaproteobacteria</taxon>
        <taxon>Hyphomicrobiales</taxon>
        <taxon>Aurantimonadaceae</taxon>
        <taxon>Aureimonas</taxon>
    </lineage>
</organism>
<dbReference type="STRING" id="370622.LA66_06895"/>
<dbReference type="Proteomes" id="UP000030826">
    <property type="component" value="Unassembled WGS sequence"/>
</dbReference>
<proteinExistence type="predicted"/>
<dbReference type="EMBL" id="JRFJ01000001">
    <property type="protein sequence ID" value="KHJ56286.1"/>
    <property type="molecule type" value="Genomic_DNA"/>
</dbReference>
<dbReference type="SUPFAM" id="SSF53098">
    <property type="entry name" value="Ribonuclease H-like"/>
    <property type="match status" value="1"/>
</dbReference>
<reference evidence="1 2" key="1">
    <citation type="submission" date="2014-09" db="EMBL/GenBank/DDBJ databases">
        <title>Isolation and characterization of Aurantimonas altamirensis ON-56566 from clinical sample following a dog bite.</title>
        <authorList>
            <person name="Eshaghi A."/>
            <person name="Li A."/>
            <person name="Shahinas D."/>
            <person name="Bahn P."/>
            <person name="Kus J.V."/>
            <person name="Patel S.N."/>
        </authorList>
    </citation>
    <scope>NUCLEOTIDE SEQUENCE [LARGE SCALE GENOMIC DNA]</scope>
    <source>
        <strain evidence="1 2">ON-56566</strain>
    </source>
</reference>
<evidence type="ECO:0000313" key="1">
    <source>
        <dbReference type="EMBL" id="KHJ56286.1"/>
    </source>
</evidence>
<accession>A0A0B1QA83</accession>
<dbReference type="OrthoDB" id="8221184at2"/>
<sequence length="192" mass="21086">MIIIGLDVAQKTGWAVYNTERSISAIQAGVLKAEGDEFEDRSATLGRQFGLLLKQVGRPDLIAIETPLRTLPQGKRTTKMMGDEETIVTSGGGVNAMISSNQLVGAIAALCGWKDLRRVCIPSATWRKAFLGFARHPGWERKDWKRAVREQCAREKIVVTNDDMADAVGIAIAAKNTPEFKQIAYELSRRAA</sequence>
<gene>
    <name evidence="1" type="ORF">LA66_06895</name>
</gene>